<reference evidence="2 3" key="1">
    <citation type="journal article" date="2014" name="Genome Biol.">
        <title>Transcriptome and methylome profiling reveals relics of genome dominance in the mesopolyploid Brassica oleracea.</title>
        <authorList>
            <person name="Parkin I.A."/>
            <person name="Koh C."/>
            <person name="Tang H."/>
            <person name="Robinson S.J."/>
            <person name="Kagale S."/>
            <person name="Clarke W.E."/>
            <person name="Town C.D."/>
            <person name="Nixon J."/>
            <person name="Krishnakumar V."/>
            <person name="Bidwell S.L."/>
            <person name="Denoeud F."/>
            <person name="Belcram H."/>
            <person name="Links M.G."/>
            <person name="Just J."/>
            <person name="Clarke C."/>
            <person name="Bender T."/>
            <person name="Huebert T."/>
            <person name="Mason A.S."/>
            <person name="Pires J.C."/>
            <person name="Barker G."/>
            <person name="Moore J."/>
            <person name="Walley P.G."/>
            <person name="Manoli S."/>
            <person name="Batley J."/>
            <person name="Edwards D."/>
            <person name="Nelson M.N."/>
            <person name="Wang X."/>
            <person name="Paterson A.H."/>
            <person name="King G."/>
            <person name="Bancroft I."/>
            <person name="Chalhoub B."/>
            <person name="Sharpe A.G."/>
        </authorList>
    </citation>
    <scope>NUCLEOTIDE SEQUENCE</scope>
    <source>
        <strain evidence="2 3">cv. TO1000</strain>
    </source>
</reference>
<dbReference type="HOGENOM" id="CLU_074681_1_0_1"/>
<evidence type="ECO:0000313" key="2">
    <source>
        <dbReference type="EnsemblPlants" id="Bo4g195860.1"/>
    </source>
</evidence>
<proteinExistence type="predicted"/>
<evidence type="ECO:0000256" key="1">
    <source>
        <dbReference type="SAM" id="Phobius"/>
    </source>
</evidence>
<feature type="transmembrane region" description="Helical" evidence="1">
    <location>
        <begin position="129"/>
        <end position="149"/>
    </location>
</feature>
<sequence length="162" mass="18287">MGQNYSYTQPSSKEFNINSLLEAEAALYGDEAQSSYIIVEADQYPPEPEADEGIPSTCYCGSELVVETFTVFWLSIFLWELRVLLREELRETQTQLRMVKDQFFESDQKVAKFDKIVGVLNKKTSVINYGLAKGVSVLVLVILVIVMGWKSFGGFKHQKGLA</sequence>
<accession>A0A0D3C6H3</accession>
<evidence type="ECO:0000313" key="3">
    <source>
        <dbReference type="Proteomes" id="UP000032141"/>
    </source>
</evidence>
<dbReference type="Gramene" id="Bo4g195860.1">
    <property type="protein sequence ID" value="Bo4g195860.1"/>
    <property type="gene ID" value="Bo4g195860"/>
</dbReference>
<dbReference type="AlphaFoldDB" id="A0A0D3C6H3"/>
<organism evidence="2 3">
    <name type="scientific">Brassica oleracea var. oleracea</name>
    <dbReference type="NCBI Taxonomy" id="109376"/>
    <lineage>
        <taxon>Eukaryota</taxon>
        <taxon>Viridiplantae</taxon>
        <taxon>Streptophyta</taxon>
        <taxon>Embryophyta</taxon>
        <taxon>Tracheophyta</taxon>
        <taxon>Spermatophyta</taxon>
        <taxon>Magnoliopsida</taxon>
        <taxon>eudicotyledons</taxon>
        <taxon>Gunneridae</taxon>
        <taxon>Pentapetalae</taxon>
        <taxon>rosids</taxon>
        <taxon>malvids</taxon>
        <taxon>Brassicales</taxon>
        <taxon>Brassicaceae</taxon>
        <taxon>Brassiceae</taxon>
        <taxon>Brassica</taxon>
    </lineage>
</organism>
<name>A0A0D3C6H3_BRAOL</name>
<keyword evidence="1" id="KW-0812">Transmembrane</keyword>
<keyword evidence="1" id="KW-1133">Transmembrane helix</keyword>
<reference evidence="2" key="2">
    <citation type="submission" date="2015-03" db="UniProtKB">
        <authorList>
            <consortium name="EnsemblPlants"/>
        </authorList>
    </citation>
    <scope>IDENTIFICATION</scope>
</reference>
<dbReference type="OMA" id="IFLWELR"/>
<keyword evidence="1" id="KW-0472">Membrane</keyword>
<dbReference type="EnsemblPlants" id="Bo4g195860.1">
    <property type="protein sequence ID" value="Bo4g195860.1"/>
    <property type="gene ID" value="Bo4g195860"/>
</dbReference>
<keyword evidence="3" id="KW-1185">Reference proteome</keyword>
<dbReference type="Proteomes" id="UP000032141">
    <property type="component" value="Chromosome C4"/>
</dbReference>
<protein>
    <submittedName>
        <fullName evidence="2">Uncharacterized protein</fullName>
    </submittedName>
</protein>